<reference evidence="2 3" key="1">
    <citation type="submission" date="2024-05" db="EMBL/GenBank/DDBJ databases">
        <title>Genome sequencing and assembly of Indian major carp, Cirrhinus mrigala (Hamilton, 1822).</title>
        <authorList>
            <person name="Mohindra V."/>
            <person name="Chowdhury L.M."/>
            <person name="Lal K."/>
            <person name="Jena J.K."/>
        </authorList>
    </citation>
    <scope>NUCLEOTIDE SEQUENCE [LARGE SCALE GENOMIC DNA]</scope>
    <source>
        <strain evidence="2">CM1030</strain>
        <tissue evidence="2">Blood</tissue>
    </source>
</reference>
<evidence type="ECO:0000313" key="2">
    <source>
        <dbReference type="EMBL" id="KAL0173722.1"/>
    </source>
</evidence>
<feature type="non-terminal residue" evidence="2">
    <location>
        <position position="75"/>
    </location>
</feature>
<evidence type="ECO:0000256" key="1">
    <source>
        <dbReference type="SAM" id="SignalP"/>
    </source>
</evidence>
<feature type="chain" id="PRO_5044841226" evidence="1">
    <location>
        <begin position="26"/>
        <end position="75"/>
    </location>
</feature>
<sequence length="75" mass="8117">SGVSALQMKAFLHTLSSVLLHCGTALNAHKEAGWLTLNPQKLSCSEVLSLLQCWATLARDVSLLSALQTLVNKRK</sequence>
<name>A0ABD0PIK2_CIRMR</name>
<keyword evidence="1" id="KW-0732">Signal</keyword>
<keyword evidence="3" id="KW-1185">Reference proteome</keyword>
<comment type="caution">
    <text evidence="2">The sequence shown here is derived from an EMBL/GenBank/DDBJ whole genome shotgun (WGS) entry which is preliminary data.</text>
</comment>
<feature type="non-terminal residue" evidence="2">
    <location>
        <position position="1"/>
    </location>
</feature>
<accession>A0ABD0PIK2</accession>
<proteinExistence type="predicted"/>
<dbReference type="Proteomes" id="UP001529510">
    <property type="component" value="Unassembled WGS sequence"/>
</dbReference>
<evidence type="ECO:0000313" key="3">
    <source>
        <dbReference type="Proteomes" id="UP001529510"/>
    </source>
</evidence>
<feature type="signal peptide" evidence="1">
    <location>
        <begin position="1"/>
        <end position="25"/>
    </location>
</feature>
<dbReference type="AlphaFoldDB" id="A0ABD0PIK2"/>
<protein>
    <submittedName>
        <fullName evidence="2">Uncharacterized protein</fullName>
    </submittedName>
</protein>
<dbReference type="EMBL" id="JAMKFB020000015">
    <property type="protein sequence ID" value="KAL0173722.1"/>
    <property type="molecule type" value="Genomic_DNA"/>
</dbReference>
<organism evidence="2 3">
    <name type="scientific">Cirrhinus mrigala</name>
    <name type="common">Mrigala</name>
    <dbReference type="NCBI Taxonomy" id="683832"/>
    <lineage>
        <taxon>Eukaryota</taxon>
        <taxon>Metazoa</taxon>
        <taxon>Chordata</taxon>
        <taxon>Craniata</taxon>
        <taxon>Vertebrata</taxon>
        <taxon>Euteleostomi</taxon>
        <taxon>Actinopterygii</taxon>
        <taxon>Neopterygii</taxon>
        <taxon>Teleostei</taxon>
        <taxon>Ostariophysi</taxon>
        <taxon>Cypriniformes</taxon>
        <taxon>Cyprinidae</taxon>
        <taxon>Labeoninae</taxon>
        <taxon>Labeonini</taxon>
        <taxon>Cirrhinus</taxon>
    </lineage>
</organism>
<gene>
    <name evidence="2" type="ORF">M9458_029690</name>
</gene>